<dbReference type="GO" id="GO:0030313">
    <property type="term" value="C:cell envelope"/>
    <property type="evidence" value="ECO:0007669"/>
    <property type="project" value="UniProtKB-SubCell"/>
</dbReference>
<dbReference type="SUPFAM" id="SSF53850">
    <property type="entry name" value="Periplasmic binding protein-like II"/>
    <property type="match status" value="1"/>
</dbReference>
<dbReference type="AlphaFoldDB" id="S0FHP3"/>
<accession>S0FHP3</accession>
<evidence type="ECO:0000256" key="3">
    <source>
        <dbReference type="ARBA" id="ARBA00022448"/>
    </source>
</evidence>
<dbReference type="Proteomes" id="UP000014155">
    <property type="component" value="Unassembled WGS sequence"/>
</dbReference>
<feature type="signal peptide" evidence="6">
    <location>
        <begin position="1"/>
        <end position="24"/>
    </location>
</feature>
<sequence>MKNLKKFKIISLVLCLTILTVLFAACGSSQTSDSGTSTAAGTNAASTTSGGDSAKAPVTGEIKYNFWGNADQAKAIQAQIDSFTAKNPGIKVNLDFADWGNYWTKLATQSAAGSAPDVFAMSTTLYLADYANKGYLVDVGELAGKDNFDLNKYYKSALDLSSYNGKVYGLPQDINTIILAYNTDMFEKAGLSAPAADATWDDIMAMAKKLTLDKNGKNAEDPAFDSKNIVQWGLANYSTWIDGFVDPIANSYGEGLVSLDGSKSNLLGDSSKRTFQYLYDAIWKYHVAPDFDTVPAWTDIFAQGKCAIYPLASYLLYGYADESKGININYDVMQMPKGTTGKNFNPVQSKGICISPSSKNIPAAWEFTKFIASEENYKSVVSSGAGLSPIDSINKELFLTAKFGPKNTKQVYLDALQNPCPLWQTVRAGDANTKIGEISEYIMKNKVSVDEGLKKMDEAVQQILDDK</sequence>
<dbReference type="PANTHER" id="PTHR43649">
    <property type="entry name" value="ARABINOSE-BINDING PROTEIN-RELATED"/>
    <property type="match status" value="1"/>
</dbReference>
<proteinExistence type="inferred from homology"/>
<dbReference type="Gene3D" id="3.40.190.10">
    <property type="entry name" value="Periplasmic binding protein-like II"/>
    <property type="match status" value="1"/>
</dbReference>
<dbReference type="PANTHER" id="PTHR43649:SF31">
    <property type="entry name" value="SN-GLYCEROL-3-PHOSPHATE-BINDING PERIPLASMIC PROTEIN UGPB"/>
    <property type="match status" value="1"/>
</dbReference>
<dbReference type="PROSITE" id="PS51257">
    <property type="entry name" value="PROKAR_LIPOPROTEIN"/>
    <property type="match status" value="1"/>
</dbReference>
<feature type="region of interest" description="Disordered" evidence="5">
    <location>
        <begin position="29"/>
        <end position="54"/>
    </location>
</feature>
<keyword evidence="4 6" id="KW-0732">Signal</keyword>
<dbReference type="EMBL" id="AORV01000044">
    <property type="protein sequence ID" value="EMS71012.1"/>
    <property type="molecule type" value="Genomic_DNA"/>
</dbReference>
<dbReference type="RefSeq" id="WP_004627272.1">
    <property type="nucleotide sequence ID" value="NZ_AORV01000044.1"/>
</dbReference>
<dbReference type="STRING" id="1195236.CTER_3208"/>
<keyword evidence="3" id="KW-0813">Transport</keyword>
<evidence type="ECO:0000256" key="6">
    <source>
        <dbReference type="SAM" id="SignalP"/>
    </source>
</evidence>
<dbReference type="PATRIC" id="fig|1195236.3.peg.3431"/>
<dbReference type="CDD" id="cd13585">
    <property type="entry name" value="PBP2_TMBP_like"/>
    <property type="match status" value="1"/>
</dbReference>
<evidence type="ECO:0000313" key="7">
    <source>
        <dbReference type="EMBL" id="EMS71012.1"/>
    </source>
</evidence>
<dbReference type="InterPro" id="IPR050490">
    <property type="entry name" value="Bact_solute-bd_prot1"/>
</dbReference>
<name>S0FHP3_RUMCE</name>
<evidence type="ECO:0000256" key="2">
    <source>
        <dbReference type="ARBA" id="ARBA00008520"/>
    </source>
</evidence>
<reference evidence="7 8" key="1">
    <citation type="journal article" date="2013" name="Genome Announc.">
        <title>Draft Genome Sequence of the Cellulolytic, Mesophilic, Anaerobic Bacterium Clostridium termitidis Strain CT1112 (DSM 5398).</title>
        <authorList>
            <person name="Lal S."/>
            <person name="Ramachandran U."/>
            <person name="Zhang X."/>
            <person name="Munir R."/>
            <person name="Sparling R."/>
            <person name="Levin D.B."/>
        </authorList>
    </citation>
    <scope>NUCLEOTIDE SEQUENCE [LARGE SCALE GENOMIC DNA]</scope>
    <source>
        <strain evidence="7 8">CT1112</strain>
    </source>
</reference>
<gene>
    <name evidence="7" type="ORF">CTER_3208</name>
</gene>
<comment type="similarity">
    <text evidence="2">Belongs to the bacterial solute-binding protein 1 family.</text>
</comment>
<comment type="caution">
    <text evidence="7">The sequence shown here is derived from an EMBL/GenBank/DDBJ whole genome shotgun (WGS) entry which is preliminary data.</text>
</comment>
<dbReference type="Pfam" id="PF01547">
    <property type="entry name" value="SBP_bac_1"/>
    <property type="match status" value="1"/>
</dbReference>
<keyword evidence="8" id="KW-1185">Reference proteome</keyword>
<comment type="subcellular location">
    <subcellularLocation>
        <location evidence="1">Cell envelope</location>
    </subcellularLocation>
</comment>
<evidence type="ECO:0000256" key="4">
    <source>
        <dbReference type="ARBA" id="ARBA00022729"/>
    </source>
</evidence>
<organism evidence="7 8">
    <name type="scientific">Ruminiclostridium cellobioparum subsp. termitidis CT1112</name>
    <dbReference type="NCBI Taxonomy" id="1195236"/>
    <lineage>
        <taxon>Bacteria</taxon>
        <taxon>Bacillati</taxon>
        <taxon>Bacillota</taxon>
        <taxon>Clostridia</taxon>
        <taxon>Eubacteriales</taxon>
        <taxon>Oscillospiraceae</taxon>
        <taxon>Ruminiclostridium</taxon>
    </lineage>
</organism>
<dbReference type="InterPro" id="IPR006059">
    <property type="entry name" value="SBP"/>
</dbReference>
<feature type="chain" id="PRO_5039045004" evidence="6">
    <location>
        <begin position="25"/>
        <end position="467"/>
    </location>
</feature>
<protein>
    <submittedName>
        <fullName evidence="7">ABC-type sugar transport system, periplasmic component</fullName>
    </submittedName>
</protein>
<dbReference type="eggNOG" id="COG1653">
    <property type="taxonomic scope" value="Bacteria"/>
</dbReference>
<evidence type="ECO:0000256" key="1">
    <source>
        <dbReference type="ARBA" id="ARBA00004196"/>
    </source>
</evidence>
<evidence type="ECO:0000313" key="8">
    <source>
        <dbReference type="Proteomes" id="UP000014155"/>
    </source>
</evidence>
<evidence type="ECO:0000256" key="5">
    <source>
        <dbReference type="SAM" id="MobiDB-lite"/>
    </source>
</evidence>
<keyword evidence="7" id="KW-0762">Sugar transport</keyword>